<dbReference type="Pfam" id="PF02371">
    <property type="entry name" value="Transposase_20"/>
    <property type="match status" value="1"/>
</dbReference>
<dbReference type="GO" id="GO:0003677">
    <property type="term" value="F:DNA binding"/>
    <property type="evidence" value="ECO:0007669"/>
    <property type="project" value="InterPro"/>
</dbReference>
<dbReference type="InterPro" id="IPR047650">
    <property type="entry name" value="Transpos_IS110"/>
</dbReference>
<keyword evidence="4" id="KW-1185">Reference proteome</keyword>
<dbReference type="AlphaFoldDB" id="A0A193LIQ9"/>
<dbReference type="OrthoDB" id="9795150at2"/>
<feature type="domain" description="Transposase IS110-like N-terminal" evidence="1">
    <location>
        <begin position="10"/>
        <end position="148"/>
    </location>
</feature>
<dbReference type="GO" id="GO:0004803">
    <property type="term" value="F:transposase activity"/>
    <property type="evidence" value="ECO:0007669"/>
    <property type="project" value="InterPro"/>
</dbReference>
<dbReference type="STRING" id="1548547.BA177_15050"/>
<dbReference type="InterPro" id="IPR003346">
    <property type="entry name" value="Transposase_20"/>
</dbReference>
<gene>
    <name evidence="3" type="ORF">BA177_15050</name>
</gene>
<dbReference type="RefSeq" id="WP_068617531.1">
    <property type="nucleotide sequence ID" value="NZ_CP016268.1"/>
</dbReference>
<proteinExistence type="predicted"/>
<evidence type="ECO:0000259" key="1">
    <source>
        <dbReference type="Pfam" id="PF01548"/>
    </source>
</evidence>
<reference evidence="3 4" key="1">
    <citation type="submission" date="2016-06" db="EMBL/GenBank/DDBJ databases">
        <title>Complete genome sequence of a deep-branching marine Gamma Proteobacterium Woeseia oceani type strain XK5.</title>
        <authorList>
            <person name="Mu D."/>
            <person name="Du Z."/>
        </authorList>
    </citation>
    <scope>NUCLEOTIDE SEQUENCE [LARGE SCALE GENOMIC DNA]</scope>
    <source>
        <strain evidence="3 4">XK5</strain>
    </source>
</reference>
<feature type="domain" description="Transposase IS116/IS110/IS902 C-terminal" evidence="2">
    <location>
        <begin position="193"/>
        <end position="276"/>
    </location>
</feature>
<dbReference type="Pfam" id="PF01548">
    <property type="entry name" value="DEDD_Tnp_IS110"/>
    <property type="match status" value="1"/>
</dbReference>
<dbReference type="Proteomes" id="UP000092695">
    <property type="component" value="Chromosome"/>
</dbReference>
<protein>
    <submittedName>
        <fullName evidence="3">Transposase</fullName>
    </submittedName>
</protein>
<evidence type="ECO:0000313" key="3">
    <source>
        <dbReference type="EMBL" id="ANO52328.1"/>
    </source>
</evidence>
<dbReference type="NCBIfam" id="NF033542">
    <property type="entry name" value="transpos_IS110"/>
    <property type="match status" value="1"/>
</dbReference>
<name>A0A193LIQ9_9GAMM</name>
<evidence type="ECO:0000259" key="2">
    <source>
        <dbReference type="Pfam" id="PF02371"/>
    </source>
</evidence>
<dbReference type="EMBL" id="CP016268">
    <property type="protein sequence ID" value="ANO52328.1"/>
    <property type="molecule type" value="Genomic_DNA"/>
</dbReference>
<dbReference type="GO" id="GO:0006313">
    <property type="term" value="P:DNA transposition"/>
    <property type="evidence" value="ECO:0007669"/>
    <property type="project" value="InterPro"/>
</dbReference>
<dbReference type="PANTHER" id="PTHR33055:SF3">
    <property type="entry name" value="PUTATIVE TRANSPOSASE FOR IS117-RELATED"/>
    <property type="match status" value="1"/>
</dbReference>
<dbReference type="InterPro" id="IPR002525">
    <property type="entry name" value="Transp_IS110-like_N"/>
</dbReference>
<dbReference type="PANTHER" id="PTHR33055">
    <property type="entry name" value="TRANSPOSASE FOR INSERTION SEQUENCE ELEMENT IS1111A"/>
    <property type="match status" value="1"/>
</dbReference>
<organism evidence="3 4">
    <name type="scientific">Woeseia oceani</name>
    <dbReference type="NCBI Taxonomy" id="1548547"/>
    <lineage>
        <taxon>Bacteria</taxon>
        <taxon>Pseudomonadati</taxon>
        <taxon>Pseudomonadota</taxon>
        <taxon>Gammaproteobacteria</taxon>
        <taxon>Woeseiales</taxon>
        <taxon>Woeseiaceae</taxon>
        <taxon>Woeseia</taxon>
    </lineage>
</organism>
<sequence length="313" mass="35344">MTKRNKAVNVGIDVGKQQLDVYLLERQRAFQCGNDELAIQQLLAKLRRFNVQRIVVEATGRLEQPFVRAALALDLPVVVVSPLRVRRYAAAIGQLAKTDAIDAQLIARFGADLKPAINPPVDAETLIIKDLMVRRRQLIEMRTMEKNRRQIMPAVLQDSIDQLIHAIDEQLKSLDQQLDQAVDAHTEWRHKRDRLMSMPGIGKTVAYTLLGDMPELGNLSRRQIAALTGVAPYNHDSGRMRGRRRIRGGRSASRTVLFLSAMSAIRFNPDIKTFYERLVANGKHKKVALTACIRKIVTALNAMLRDDKNWSQA</sequence>
<dbReference type="KEGG" id="woc:BA177_15050"/>
<accession>A0A193LIQ9</accession>
<evidence type="ECO:0000313" key="4">
    <source>
        <dbReference type="Proteomes" id="UP000092695"/>
    </source>
</evidence>